<accession>A0A7L7Z2K1</accession>
<keyword evidence="1" id="KW-1133">Transmembrane helix</keyword>
<dbReference type="KEGG" id="czh:H9X71_00530"/>
<name>A0A7L7Z2K1_9MICO</name>
<keyword evidence="1" id="KW-0472">Membrane</keyword>
<reference evidence="2 3" key="1">
    <citation type="submission" date="2020-08" db="EMBL/GenBank/DDBJ databases">
        <title>Description of Clavibacter zhangzhiyonge sp. nov., a phytopathogenic actinobacterium isolated from barley seeds, causing leaf brown spot and decline.</title>
        <authorList>
            <person name="Tian Q."/>
            <person name="Chuan J."/>
            <person name="Zhao W."/>
            <person name="Li X."/>
        </authorList>
    </citation>
    <scope>NUCLEOTIDE SEQUENCE [LARGE SCALE GENOMIC DNA]</scope>
    <source>
        <strain evidence="2 3">DM1</strain>
    </source>
</reference>
<dbReference type="AlphaFoldDB" id="A0A7L7Z2K1"/>
<proteinExistence type="predicted"/>
<dbReference type="PROSITE" id="PS51257">
    <property type="entry name" value="PROKAR_LIPOPROTEIN"/>
    <property type="match status" value="1"/>
</dbReference>
<dbReference type="Proteomes" id="UP000516660">
    <property type="component" value="Chromosome"/>
</dbReference>
<dbReference type="EMBL" id="CP061274">
    <property type="protein sequence ID" value="QOD43901.1"/>
    <property type="molecule type" value="Genomic_DNA"/>
</dbReference>
<gene>
    <name evidence="2" type="ORF">H9X71_00530</name>
</gene>
<protein>
    <submittedName>
        <fullName evidence="2">Uncharacterized protein</fullName>
    </submittedName>
</protein>
<evidence type="ECO:0000313" key="2">
    <source>
        <dbReference type="EMBL" id="QOD43901.1"/>
    </source>
</evidence>
<keyword evidence="3" id="KW-1185">Reference proteome</keyword>
<keyword evidence="1" id="KW-0812">Transmembrane</keyword>
<feature type="transmembrane region" description="Helical" evidence="1">
    <location>
        <begin position="12"/>
        <end position="37"/>
    </location>
</feature>
<evidence type="ECO:0000313" key="3">
    <source>
        <dbReference type="Proteomes" id="UP000516660"/>
    </source>
</evidence>
<organism evidence="2 3">
    <name type="scientific">Clavibacter zhangzhiyongii</name>
    <dbReference type="NCBI Taxonomy" id="2768071"/>
    <lineage>
        <taxon>Bacteria</taxon>
        <taxon>Bacillati</taxon>
        <taxon>Actinomycetota</taxon>
        <taxon>Actinomycetes</taxon>
        <taxon>Micrococcales</taxon>
        <taxon>Microbacteriaceae</taxon>
        <taxon>Clavibacter</taxon>
    </lineage>
</organism>
<dbReference type="RefSeq" id="WP_191147837.1">
    <property type="nucleotide sequence ID" value="NZ_CP061274.1"/>
</dbReference>
<sequence length="57" mass="5761">MRRAARPHGLPLALGVVALGSACIAAGAVGVLAVGVIRFQRLLLADPVAPWPDAAHP</sequence>
<evidence type="ECO:0000256" key="1">
    <source>
        <dbReference type="SAM" id="Phobius"/>
    </source>
</evidence>